<sequence length="151" mass="17691">MLNNINDSTSFLNVTFFHGVCLKDLSGNEIKLYELVNPIAFFLEPKQKFSSFKYKNPVAEIRFQGFNKSFHFSSLRKSEIEDVEFELHQLPLKCFFPNSTFYEGSSKDKKLRMPLRQDTFTTTLFCGAIWDNGTTYFLNRLVSIFRIIQNI</sequence>
<accession>A0AAV4Y7J6</accession>
<comment type="caution">
    <text evidence="1">The sequence shown here is derived from an EMBL/GenBank/DDBJ whole genome shotgun (WGS) entry which is preliminary data.</text>
</comment>
<reference evidence="1 2" key="1">
    <citation type="submission" date="2021-06" db="EMBL/GenBank/DDBJ databases">
        <title>Caerostris extrusa draft genome.</title>
        <authorList>
            <person name="Kono N."/>
            <person name="Arakawa K."/>
        </authorList>
    </citation>
    <scope>NUCLEOTIDE SEQUENCE [LARGE SCALE GENOMIC DNA]</scope>
</reference>
<protein>
    <submittedName>
        <fullName evidence="1">Uncharacterized protein</fullName>
    </submittedName>
</protein>
<keyword evidence="2" id="KW-1185">Reference proteome</keyword>
<evidence type="ECO:0000313" key="2">
    <source>
        <dbReference type="Proteomes" id="UP001054945"/>
    </source>
</evidence>
<gene>
    <name evidence="1" type="ORF">CEXT_76141</name>
</gene>
<proteinExistence type="predicted"/>
<dbReference type="Proteomes" id="UP001054945">
    <property type="component" value="Unassembled WGS sequence"/>
</dbReference>
<dbReference type="AlphaFoldDB" id="A0AAV4Y7J6"/>
<organism evidence="1 2">
    <name type="scientific">Caerostris extrusa</name>
    <name type="common">Bark spider</name>
    <name type="synonym">Caerostris bankana</name>
    <dbReference type="NCBI Taxonomy" id="172846"/>
    <lineage>
        <taxon>Eukaryota</taxon>
        <taxon>Metazoa</taxon>
        <taxon>Ecdysozoa</taxon>
        <taxon>Arthropoda</taxon>
        <taxon>Chelicerata</taxon>
        <taxon>Arachnida</taxon>
        <taxon>Araneae</taxon>
        <taxon>Araneomorphae</taxon>
        <taxon>Entelegynae</taxon>
        <taxon>Araneoidea</taxon>
        <taxon>Araneidae</taxon>
        <taxon>Caerostris</taxon>
    </lineage>
</organism>
<dbReference type="EMBL" id="BPLR01018938">
    <property type="protein sequence ID" value="GIZ03377.1"/>
    <property type="molecule type" value="Genomic_DNA"/>
</dbReference>
<name>A0AAV4Y7J6_CAEEX</name>
<evidence type="ECO:0000313" key="1">
    <source>
        <dbReference type="EMBL" id="GIZ03377.1"/>
    </source>
</evidence>